<proteinExistence type="predicted"/>
<protein>
    <submittedName>
        <fullName evidence="1">14168_t:CDS:1</fullName>
    </submittedName>
</protein>
<accession>A0A9N8WGJ7</accession>
<evidence type="ECO:0000313" key="1">
    <source>
        <dbReference type="EMBL" id="CAG8485878.1"/>
    </source>
</evidence>
<dbReference type="AlphaFoldDB" id="A0A9N8WGJ7"/>
<name>A0A9N8WGJ7_9GLOM</name>
<keyword evidence="2" id="KW-1185">Reference proteome</keyword>
<dbReference type="EMBL" id="CAJVPZ010001165">
    <property type="protein sequence ID" value="CAG8485878.1"/>
    <property type="molecule type" value="Genomic_DNA"/>
</dbReference>
<sequence>MRIKEPYNLYEFDPKERNMFLNAIQDSDHINFDLYDKIILGRTKDYDYLSEPRIESTAYARRCAREL</sequence>
<gene>
    <name evidence="1" type="ORF">RFULGI_LOCUS1756</name>
</gene>
<reference evidence="1" key="1">
    <citation type="submission" date="2021-06" db="EMBL/GenBank/DDBJ databases">
        <authorList>
            <person name="Kallberg Y."/>
            <person name="Tangrot J."/>
            <person name="Rosling A."/>
        </authorList>
    </citation>
    <scope>NUCLEOTIDE SEQUENCE</scope>
    <source>
        <strain evidence="1">IN212</strain>
    </source>
</reference>
<evidence type="ECO:0000313" key="2">
    <source>
        <dbReference type="Proteomes" id="UP000789396"/>
    </source>
</evidence>
<dbReference type="OrthoDB" id="433924at2759"/>
<dbReference type="Proteomes" id="UP000789396">
    <property type="component" value="Unassembled WGS sequence"/>
</dbReference>
<comment type="caution">
    <text evidence="1">The sequence shown here is derived from an EMBL/GenBank/DDBJ whole genome shotgun (WGS) entry which is preliminary data.</text>
</comment>
<organism evidence="1 2">
    <name type="scientific">Racocetra fulgida</name>
    <dbReference type="NCBI Taxonomy" id="60492"/>
    <lineage>
        <taxon>Eukaryota</taxon>
        <taxon>Fungi</taxon>
        <taxon>Fungi incertae sedis</taxon>
        <taxon>Mucoromycota</taxon>
        <taxon>Glomeromycotina</taxon>
        <taxon>Glomeromycetes</taxon>
        <taxon>Diversisporales</taxon>
        <taxon>Gigasporaceae</taxon>
        <taxon>Racocetra</taxon>
    </lineage>
</organism>